<evidence type="ECO:0000313" key="2">
    <source>
        <dbReference type="EMBL" id="MBL0405989.1"/>
    </source>
</evidence>
<dbReference type="Proteomes" id="UP000605848">
    <property type="component" value="Unassembled WGS sequence"/>
</dbReference>
<feature type="transmembrane region" description="Helical" evidence="1">
    <location>
        <begin position="64"/>
        <end position="85"/>
    </location>
</feature>
<dbReference type="RefSeq" id="WP_202062565.1">
    <property type="nucleotide sequence ID" value="NZ_JAEQMY010000031.1"/>
</dbReference>
<gene>
    <name evidence="2" type="ORF">JKG68_18675</name>
</gene>
<feature type="transmembrane region" description="Helical" evidence="1">
    <location>
        <begin position="30"/>
        <end position="52"/>
    </location>
</feature>
<feature type="transmembrane region" description="Helical" evidence="1">
    <location>
        <begin position="134"/>
        <end position="153"/>
    </location>
</feature>
<evidence type="ECO:0000256" key="1">
    <source>
        <dbReference type="SAM" id="Phobius"/>
    </source>
</evidence>
<sequence>MYLDLLAALEGSWVGHAGRHSAWLYTTANLLHVLGAAFVVGGIAVFDLKVLAERGKHAWQVGRYAIPLAGAGLALQIPTGVLLLAVEARALGVNPAFYLKLAFIALGLVNVALFHARFSASLRAGSLAPEARGYALISLVAWIVALLAGRMIAYL</sequence>
<evidence type="ECO:0000313" key="3">
    <source>
        <dbReference type="Proteomes" id="UP000605848"/>
    </source>
</evidence>
<comment type="caution">
    <text evidence="2">The sequence shown here is derived from an EMBL/GenBank/DDBJ whole genome shotgun (WGS) entry which is preliminary data.</text>
</comment>
<protein>
    <submittedName>
        <fullName evidence="2">DUF2214 domain-containing protein</fullName>
    </submittedName>
</protein>
<keyword evidence="1" id="KW-1133">Transmembrane helix</keyword>
<organism evidence="2 3">
    <name type="scientific">Microvirga aerilata</name>
    <dbReference type="NCBI Taxonomy" id="670292"/>
    <lineage>
        <taxon>Bacteria</taxon>
        <taxon>Pseudomonadati</taxon>
        <taxon>Pseudomonadota</taxon>
        <taxon>Alphaproteobacteria</taxon>
        <taxon>Hyphomicrobiales</taxon>
        <taxon>Methylobacteriaceae</taxon>
        <taxon>Microvirga</taxon>
    </lineage>
</organism>
<keyword evidence="1" id="KW-0812">Transmembrane</keyword>
<proteinExistence type="predicted"/>
<keyword evidence="1" id="KW-0472">Membrane</keyword>
<dbReference type="EMBL" id="JAEQMY010000031">
    <property type="protein sequence ID" value="MBL0405989.1"/>
    <property type="molecule type" value="Genomic_DNA"/>
</dbReference>
<accession>A0A937CYY3</accession>
<feature type="transmembrane region" description="Helical" evidence="1">
    <location>
        <begin position="97"/>
        <end position="114"/>
    </location>
</feature>
<reference evidence="2" key="1">
    <citation type="submission" date="2021-01" db="EMBL/GenBank/DDBJ databases">
        <title>Microvirga sp.</title>
        <authorList>
            <person name="Kim M.K."/>
        </authorList>
    </citation>
    <scope>NUCLEOTIDE SEQUENCE</scope>
    <source>
        <strain evidence="2">5420S-16</strain>
    </source>
</reference>
<dbReference type="AlphaFoldDB" id="A0A937CYY3"/>
<name>A0A937CYY3_9HYPH</name>
<keyword evidence="3" id="KW-1185">Reference proteome</keyword>